<proteinExistence type="predicted"/>
<feature type="transmembrane region" description="Helical" evidence="1">
    <location>
        <begin position="171"/>
        <end position="196"/>
    </location>
</feature>
<feature type="transmembrane region" description="Helical" evidence="1">
    <location>
        <begin position="130"/>
        <end position="150"/>
    </location>
</feature>
<evidence type="ECO:0000313" key="2">
    <source>
        <dbReference type="EMBL" id="CZT18622.1"/>
    </source>
</evidence>
<dbReference type="OrthoDB" id="5394254at2759"/>
<organism evidence="2 3">
    <name type="scientific">Ramularia collo-cygni</name>
    <dbReference type="NCBI Taxonomy" id="112498"/>
    <lineage>
        <taxon>Eukaryota</taxon>
        <taxon>Fungi</taxon>
        <taxon>Dikarya</taxon>
        <taxon>Ascomycota</taxon>
        <taxon>Pezizomycotina</taxon>
        <taxon>Dothideomycetes</taxon>
        <taxon>Dothideomycetidae</taxon>
        <taxon>Mycosphaerellales</taxon>
        <taxon>Mycosphaerellaceae</taxon>
        <taxon>Ramularia</taxon>
    </lineage>
</organism>
<keyword evidence="3" id="KW-1185">Reference proteome</keyword>
<accession>A0A2D3UPS3</accession>
<keyword evidence="1" id="KW-0472">Membrane</keyword>
<evidence type="ECO:0000313" key="3">
    <source>
        <dbReference type="Proteomes" id="UP000225277"/>
    </source>
</evidence>
<reference evidence="2 3" key="1">
    <citation type="submission" date="2016-03" db="EMBL/GenBank/DDBJ databases">
        <authorList>
            <person name="Ploux O."/>
        </authorList>
    </citation>
    <scope>NUCLEOTIDE SEQUENCE [LARGE SCALE GENOMIC DNA]</scope>
    <source>
        <strain evidence="2 3">URUG2</strain>
    </source>
</reference>
<feature type="transmembrane region" description="Helical" evidence="1">
    <location>
        <begin position="216"/>
        <end position="238"/>
    </location>
</feature>
<protein>
    <submittedName>
        <fullName evidence="2">Uncharacterized protein</fullName>
    </submittedName>
</protein>
<sequence length="345" mass="36817">MTTRTALGSRDVGDSNGGIVAAAEGRKESMVSRLPAAVRFPLAVLVSFGLSATLRSLTAELIGPELAAVSRDLTEGWQIGAMFAWKVAELAIAWYACYDYVDLAYLSLLNNVPYYFLLNTFFGVDYLATAIPMVIDVTALAIPFAFLRSLNYARRGGQVKNANQAVAQDRGVQYLIAAFGASIYAIVVYGSFTTWLPTYMIVHFDGLRSLERAHNTGILLLLALFGPLGYAATQFIFVPAIGSPGNPGITDPALKPGKVAFDPQTATIGQTVAWNLGLGESGLTHRGEILLKRTATLAASSFISNFVRSYVIIEGTELLGALGWASVWGSAAALVGLAYAWVGNE</sequence>
<feature type="transmembrane region" description="Helical" evidence="1">
    <location>
        <begin position="318"/>
        <end position="342"/>
    </location>
</feature>
<dbReference type="Proteomes" id="UP000225277">
    <property type="component" value="Unassembled WGS sequence"/>
</dbReference>
<keyword evidence="1" id="KW-0812">Transmembrane</keyword>
<dbReference type="GeneID" id="35599640"/>
<dbReference type="RefSeq" id="XP_023625512.1">
    <property type="nucleotide sequence ID" value="XM_023769744.1"/>
</dbReference>
<keyword evidence="1" id="KW-1133">Transmembrane helix</keyword>
<evidence type="ECO:0000256" key="1">
    <source>
        <dbReference type="SAM" id="Phobius"/>
    </source>
</evidence>
<name>A0A2D3UPS3_9PEZI</name>
<gene>
    <name evidence="2" type="ORF">RCC_04466</name>
</gene>
<dbReference type="EMBL" id="FJUY01000006">
    <property type="protein sequence ID" value="CZT18622.1"/>
    <property type="molecule type" value="Genomic_DNA"/>
</dbReference>
<dbReference type="AlphaFoldDB" id="A0A2D3UPS3"/>